<dbReference type="PANTHER" id="PTHR24247">
    <property type="entry name" value="5-HYDROXYTRYPTAMINE RECEPTOR"/>
    <property type="match status" value="1"/>
</dbReference>
<organism evidence="12 14">
    <name type="scientific">Didymodactylos carnosus</name>
    <dbReference type="NCBI Taxonomy" id="1234261"/>
    <lineage>
        <taxon>Eukaryota</taxon>
        <taxon>Metazoa</taxon>
        <taxon>Spiralia</taxon>
        <taxon>Gnathifera</taxon>
        <taxon>Rotifera</taxon>
        <taxon>Eurotatoria</taxon>
        <taxon>Bdelloidea</taxon>
        <taxon>Philodinida</taxon>
        <taxon>Philodinidae</taxon>
        <taxon>Didymodactylos</taxon>
    </lineage>
</organism>
<keyword evidence="6 10" id="KW-0472">Membrane</keyword>
<evidence type="ECO:0000256" key="6">
    <source>
        <dbReference type="ARBA" id="ARBA00023136"/>
    </source>
</evidence>
<feature type="transmembrane region" description="Helical" evidence="10">
    <location>
        <begin position="66"/>
        <end position="91"/>
    </location>
</feature>
<keyword evidence="8 9" id="KW-0807">Transducer</keyword>
<reference evidence="12" key="1">
    <citation type="submission" date="2021-02" db="EMBL/GenBank/DDBJ databases">
        <authorList>
            <person name="Nowell W R."/>
        </authorList>
    </citation>
    <scope>NUCLEOTIDE SEQUENCE</scope>
</reference>
<comment type="similarity">
    <text evidence="9">Belongs to the G-protein coupled receptor 1 family.</text>
</comment>
<sequence>MSPNQQQQQQQQQQQHPNNNYDIVLELFINDTLTLVFTTNLTSIATTLVGGSEIIPSITIFYYKNILLTLIMLIMTFMTVCGNLLVIIAFVSDASIRTYSNYFILNLSITDLLVGIICIPLYAPKFISGQWYFGYHLCKLWLVFDYVVGSASTLCIVVISFDRYQMVSRGLKYISERSVRRALIFVFGTWIVASLNYGPAIIFWDLFSSTKFNHHECDAPFAHSFPYLVTTAFVEFFVPFFSLTTLNLMVYLNIRQRSRGLIRTSTTLGLSKKHQKDNKNNDLNHIQISNGHMNKTNHILLQPTTTATTIHLLPSRTTYSKSSSTSANLARDKKAARSLFILVFAFVICWCPYTLLTLIRALCKQPTKCISNTLYEFTFWLLWLNSTINPLLYSFLHVKFRKAFYRILCPYSIRSSRSVRNK</sequence>
<dbReference type="GO" id="GO:0004993">
    <property type="term" value="F:G protein-coupled serotonin receptor activity"/>
    <property type="evidence" value="ECO:0007669"/>
    <property type="project" value="TreeGrafter"/>
</dbReference>
<keyword evidence="7 9" id="KW-0675">Receptor</keyword>
<feature type="transmembrane region" description="Helical" evidence="10">
    <location>
        <begin position="379"/>
        <end position="396"/>
    </location>
</feature>
<name>A0A814ABE0_9BILA</name>
<feature type="transmembrane region" description="Helical" evidence="10">
    <location>
        <begin position="227"/>
        <end position="254"/>
    </location>
</feature>
<comment type="caution">
    <text evidence="12">The sequence shown here is derived from an EMBL/GenBank/DDBJ whole genome shotgun (WGS) entry which is preliminary data.</text>
</comment>
<proteinExistence type="inferred from homology"/>
<dbReference type="GO" id="GO:0005886">
    <property type="term" value="C:plasma membrane"/>
    <property type="evidence" value="ECO:0007669"/>
    <property type="project" value="UniProtKB-SubCell"/>
</dbReference>
<dbReference type="GO" id="GO:0007197">
    <property type="term" value="P:adenylate cyclase-inhibiting G protein-coupled acetylcholine receptor signaling pathway"/>
    <property type="evidence" value="ECO:0007669"/>
    <property type="project" value="TreeGrafter"/>
</dbReference>
<evidence type="ECO:0000256" key="7">
    <source>
        <dbReference type="ARBA" id="ARBA00023170"/>
    </source>
</evidence>
<dbReference type="PRINTS" id="PR00237">
    <property type="entry name" value="GPCRRHODOPSN"/>
</dbReference>
<evidence type="ECO:0000259" key="11">
    <source>
        <dbReference type="PROSITE" id="PS50262"/>
    </source>
</evidence>
<dbReference type="InterPro" id="IPR000276">
    <property type="entry name" value="GPCR_Rhodpsn"/>
</dbReference>
<dbReference type="EMBL" id="CAJNOQ010001658">
    <property type="protein sequence ID" value="CAF0910300.1"/>
    <property type="molecule type" value="Genomic_DNA"/>
</dbReference>
<keyword evidence="5 9" id="KW-0297">G-protein coupled receptor</keyword>
<dbReference type="Proteomes" id="UP000663829">
    <property type="component" value="Unassembled WGS sequence"/>
</dbReference>
<dbReference type="Proteomes" id="UP000681722">
    <property type="component" value="Unassembled WGS sequence"/>
</dbReference>
<dbReference type="GO" id="GO:0045202">
    <property type="term" value="C:synapse"/>
    <property type="evidence" value="ECO:0007669"/>
    <property type="project" value="TreeGrafter"/>
</dbReference>
<evidence type="ECO:0000313" key="14">
    <source>
        <dbReference type="Proteomes" id="UP000663829"/>
    </source>
</evidence>
<dbReference type="PANTHER" id="PTHR24247:SF254">
    <property type="entry name" value="HISTAMINE H3 RECEPTOR"/>
    <property type="match status" value="1"/>
</dbReference>
<feature type="transmembrane region" description="Helical" evidence="10">
    <location>
        <begin position="339"/>
        <end position="359"/>
    </location>
</feature>
<evidence type="ECO:0000256" key="3">
    <source>
        <dbReference type="ARBA" id="ARBA00022692"/>
    </source>
</evidence>
<evidence type="ECO:0000256" key="2">
    <source>
        <dbReference type="ARBA" id="ARBA00022475"/>
    </source>
</evidence>
<dbReference type="Gene3D" id="1.20.1070.10">
    <property type="entry name" value="Rhodopsin 7-helix transmembrane proteins"/>
    <property type="match status" value="1"/>
</dbReference>
<evidence type="ECO:0000256" key="5">
    <source>
        <dbReference type="ARBA" id="ARBA00023040"/>
    </source>
</evidence>
<comment type="subcellular location">
    <subcellularLocation>
        <location evidence="1">Cell membrane</location>
        <topology evidence="1">Multi-pass membrane protein</topology>
    </subcellularLocation>
</comment>
<feature type="domain" description="G-protein coupled receptors family 1 profile" evidence="11">
    <location>
        <begin position="82"/>
        <end position="393"/>
    </location>
</feature>
<feature type="transmembrane region" description="Helical" evidence="10">
    <location>
        <begin position="143"/>
        <end position="161"/>
    </location>
</feature>
<feature type="transmembrane region" description="Helical" evidence="10">
    <location>
        <begin position="182"/>
        <end position="207"/>
    </location>
</feature>
<keyword evidence="4 10" id="KW-1133">Transmembrane helix</keyword>
<keyword evidence="14" id="KW-1185">Reference proteome</keyword>
<protein>
    <recommendedName>
        <fullName evidence="11">G-protein coupled receptors family 1 profile domain-containing protein</fullName>
    </recommendedName>
</protein>
<dbReference type="PROSITE" id="PS00237">
    <property type="entry name" value="G_PROTEIN_RECEP_F1_1"/>
    <property type="match status" value="1"/>
</dbReference>
<dbReference type="Pfam" id="PF00001">
    <property type="entry name" value="7tm_1"/>
    <property type="match status" value="1"/>
</dbReference>
<dbReference type="OrthoDB" id="10071887at2759"/>
<evidence type="ECO:0000256" key="4">
    <source>
        <dbReference type="ARBA" id="ARBA00022989"/>
    </source>
</evidence>
<evidence type="ECO:0000256" key="9">
    <source>
        <dbReference type="RuleBase" id="RU000688"/>
    </source>
</evidence>
<evidence type="ECO:0000256" key="10">
    <source>
        <dbReference type="SAM" id="Phobius"/>
    </source>
</evidence>
<dbReference type="AlphaFoldDB" id="A0A814ABE0"/>
<dbReference type="SUPFAM" id="SSF81321">
    <property type="entry name" value="Family A G protein-coupled receptor-like"/>
    <property type="match status" value="1"/>
</dbReference>
<evidence type="ECO:0000256" key="8">
    <source>
        <dbReference type="ARBA" id="ARBA00023224"/>
    </source>
</evidence>
<gene>
    <name evidence="12" type="ORF">GPM918_LOCUS9111</name>
    <name evidence="13" type="ORF">SRO942_LOCUS9112</name>
</gene>
<dbReference type="InterPro" id="IPR017452">
    <property type="entry name" value="GPCR_Rhodpsn_7TM"/>
</dbReference>
<dbReference type="EMBL" id="CAJOBC010001658">
    <property type="protein sequence ID" value="CAF3691529.1"/>
    <property type="molecule type" value="Genomic_DNA"/>
</dbReference>
<dbReference type="PROSITE" id="PS50262">
    <property type="entry name" value="G_PROTEIN_RECEP_F1_2"/>
    <property type="match status" value="1"/>
</dbReference>
<evidence type="ECO:0000313" key="13">
    <source>
        <dbReference type="EMBL" id="CAF3691529.1"/>
    </source>
</evidence>
<evidence type="ECO:0000256" key="1">
    <source>
        <dbReference type="ARBA" id="ARBA00004651"/>
    </source>
</evidence>
<keyword evidence="3 9" id="KW-0812">Transmembrane</keyword>
<accession>A0A814ABE0</accession>
<dbReference type="GO" id="GO:0016907">
    <property type="term" value="F:G protein-coupled acetylcholine receptor activity"/>
    <property type="evidence" value="ECO:0007669"/>
    <property type="project" value="TreeGrafter"/>
</dbReference>
<dbReference type="GO" id="GO:0007187">
    <property type="term" value="P:G protein-coupled receptor signaling pathway, coupled to cyclic nucleotide second messenger"/>
    <property type="evidence" value="ECO:0007669"/>
    <property type="project" value="TreeGrafter"/>
</dbReference>
<feature type="transmembrane region" description="Helical" evidence="10">
    <location>
        <begin position="103"/>
        <end position="123"/>
    </location>
</feature>
<keyword evidence="2" id="KW-1003">Cell membrane</keyword>
<evidence type="ECO:0000313" key="12">
    <source>
        <dbReference type="EMBL" id="CAF0910300.1"/>
    </source>
</evidence>
<dbReference type="GO" id="GO:0030425">
    <property type="term" value="C:dendrite"/>
    <property type="evidence" value="ECO:0007669"/>
    <property type="project" value="TreeGrafter"/>
</dbReference>